<comment type="caution">
    <text evidence="2">The sequence shown here is derived from an EMBL/GenBank/DDBJ whole genome shotgun (WGS) entry which is preliminary data.</text>
</comment>
<organism evidence="2 3">
    <name type="scientific">Trifolium medium</name>
    <dbReference type="NCBI Taxonomy" id="97028"/>
    <lineage>
        <taxon>Eukaryota</taxon>
        <taxon>Viridiplantae</taxon>
        <taxon>Streptophyta</taxon>
        <taxon>Embryophyta</taxon>
        <taxon>Tracheophyta</taxon>
        <taxon>Spermatophyta</taxon>
        <taxon>Magnoliopsida</taxon>
        <taxon>eudicotyledons</taxon>
        <taxon>Gunneridae</taxon>
        <taxon>Pentapetalae</taxon>
        <taxon>rosids</taxon>
        <taxon>fabids</taxon>
        <taxon>Fabales</taxon>
        <taxon>Fabaceae</taxon>
        <taxon>Papilionoideae</taxon>
        <taxon>50 kb inversion clade</taxon>
        <taxon>NPAAA clade</taxon>
        <taxon>Hologalegina</taxon>
        <taxon>IRL clade</taxon>
        <taxon>Trifolieae</taxon>
        <taxon>Trifolium</taxon>
    </lineage>
</organism>
<dbReference type="Proteomes" id="UP000265520">
    <property type="component" value="Unassembled WGS sequence"/>
</dbReference>
<sequence length="66" mass="6560">MLSSLKSKPLLHHVEDGGGGGATRVQPALRTAASRSAQVSCSFSGTGGLAFVFCPDGYGGGGFVFG</sequence>
<proteinExistence type="predicted"/>
<feature type="non-terminal residue" evidence="2">
    <location>
        <position position="66"/>
    </location>
</feature>
<reference evidence="2 3" key="1">
    <citation type="journal article" date="2018" name="Front. Plant Sci.">
        <title>Red Clover (Trifolium pratense) and Zigzag Clover (T. medium) - A Picture of Genomic Similarities and Differences.</title>
        <authorList>
            <person name="Dluhosova J."/>
            <person name="Istvanek J."/>
            <person name="Nedelnik J."/>
            <person name="Repkova J."/>
        </authorList>
    </citation>
    <scope>NUCLEOTIDE SEQUENCE [LARGE SCALE GENOMIC DNA]</scope>
    <source>
        <strain evidence="3">cv. 10/8</strain>
        <tissue evidence="2">Leaf</tissue>
    </source>
</reference>
<dbReference type="AlphaFoldDB" id="A0A392W9W9"/>
<evidence type="ECO:0000256" key="1">
    <source>
        <dbReference type="SAM" id="MobiDB-lite"/>
    </source>
</evidence>
<protein>
    <submittedName>
        <fullName evidence="2">Uncharacterized protein</fullName>
    </submittedName>
</protein>
<evidence type="ECO:0000313" key="2">
    <source>
        <dbReference type="EMBL" id="MCI97468.1"/>
    </source>
</evidence>
<name>A0A392W9W9_9FABA</name>
<accession>A0A392W9W9</accession>
<keyword evidence="3" id="KW-1185">Reference proteome</keyword>
<dbReference type="EMBL" id="LXQA011444080">
    <property type="protein sequence ID" value="MCI97468.1"/>
    <property type="molecule type" value="Genomic_DNA"/>
</dbReference>
<evidence type="ECO:0000313" key="3">
    <source>
        <dbReference type="Proteomes" id="UP000265520"/>
    </source>
</evidence>
<feature type="region of interest" description="Disordered" evidence="1">
    <location>
        <begin position="1"/>
        <end position="23"/>
    </location>
</feature>